<evidence type="ECO:0000256" key="6">
    <source>
        <dbReference type="ARBA" id="ARBA00022553"/>
    </source>
</evidence>
<dbReference type="InterPro" id="IPR005467">
    <property type="entry name" value="His_kinase_dom"/>
</dbReference>
<evidence type="ECO:0000313" key="19">
    <source>
        <dbReference type="Proteomes" id="UP001202887"/>
    </source>
</evidence>
<evidence type="ECO:0000256" key="8">
    <source>
        <dbReference type="ARBA" id="ARBA00022692"/>
    </source>
</evidence>
<keyword evidence="8 15" id="KW-0812">Transmembrane</keyword>
<evidence type="ECO:0000313" key="18">
    <source>
        <dbReference type="EMBL" id="MCJ8354896.1"/>
    </source>
</evidence>
<evidence type="ECO:0000256" key="13">
    <source>
        <dbReference type="ARBA" id="ARBA00023012"/>
    </source>
</evidence>
<comment type="subcellular location">
    <subcellularLocation>
        <location evidence="2">Cell inner membrane</location>
        <topology evidence="2">Multi-pass membrane protein</topology>
    </subcellularLocation>
</comment>
<keyword evidence="4" id="KW-1003">Cell membrane</keyword>
<dbReference type="InterPro" id="IPR003661">
    <property type="entry name" value="HisK_dim/P_dom"/>
</dbReference>
<dbReference type="SMART" id="SM00388">
    <property type="entry name" value="HisKA"/>
    <property type="match status" value="1"/>
</dbReference>
<evidence type="ECO:0000259" key="17">
    <source>
        <dbReference type="PROSITE" id="PS50885"/>
    </source>
</evidence>
<organism evidence="18 19">
    <name type="scientific">Novacetimonas hansenii</name>
    <name type="common">Komagataeibacter hansenii</name>
    <dbReference type="NCBI Taxonomy" id="436"/>
    <lineage>
        <taxon>Bacteria</taxon>
        <taxon>Pseudomonadati</taxon>
        <taxon>Pseudomonadota</taxon>
        <taxon>Alphaproteobacteria</taxon>
        <taxon>Acetobacterales</taxon>
        <taxon>Acetobacteraceae</taxon>
        <taxon>Novacetimonas</taxon>
    </lineage>
</organism>
<keyword evidence="9" id="KW-0547">Nucleotide-binding</keyword>
<evidence type="ECO:0000256" key="14">
    <source>
        <dbReference type="ARBA" id="ARBA00023136"/>
    </source>
</evidence>
<evidence type="ECO:0000256" key="2">
    <source>
        <dbReference type="ARBA" id="ARBA00004429"/>
    </source>
</evidence>
<dbReference type="EMBL" id="JAIBCX010000041">
    <property type="protein sequence ID" value="MCJ8354896.1"/>
    <property type="molecule type" value="Genomic_DNA"/>
</dbReference>
<keyword evidence="7" id="KW-0808">Transferase</keyword>
<dbReference type="Gene3D" id="3.30.565.10">
    <property type="entry name" value="Histidine kinase-like ATPase, C-terminal domain"/>
    <property type="match status" value="1"/>
</dbReference>
<reference evidence="18" key="2">
    <citation type="submission" date="2022-03" db="EMBL/GenBank/DDBJ databases">
        <authorList>
            <person name="Ryngajllo M."/>
            <person name="Jacek P."/>
            <person name="Kubiak K."/>
        </authorList>
    </citation>
    <scope>NUCLEOTIDE SEQUENCE</scope>
    <source>
        <strain evidence="18">SI1</strain>
    </source>
</reference>
<gene>
    <name evidence="18" type="ORF">K1W68_13005</name>
</gene>
<dbReference type="PROSITE" id="PS50885">
    <property type="entry name" value="HAMP"/>
    <property type="match status" value="1"/>
</dbReference>
<dbReference type="EC" id="2.7.13.3" evidence="3"/>
<feature type="domain" description="HAMP" evidence="17">
    <location>
        <begin position="183"/>
        <end position="235"/>
    </location>
</feature>
<accession>A0AAW5EVV6</accession>
<evidence type="ECO:0000256" key="15">
    <source>
        <dbReference type="SAM" id="Phobius"/>
    </source>
</evidence>
<dbReference type="AlphaFoldDB" id="A0AAW5EVV6"/>
<evidence type="ECO:0000256" key="1">
    <source>
        <dbReference type="ARBA" id="ARBA00000085"/>
    </source>
</evidence>
<evidence type="ECO:0000256" key="3">
    <source>
        <dbReference type="ARBA" id="ARBA00012438"/>
    </source>
</evidence>
<dbReference type="InterPro" id="IPR003660">
    <property type="entry name" value="HAMP_dom"/>
</dbReference>
<comment type="caution">
    <text evidence="18">The sequence shown here is derived from an EMBL/GenBank/DDBJ whole genome shotgun (WGS) entry which is preliminary data.</text>
</comment>
<evidence type="ECO:0000256" key="5">
    <source>
        <dbReference type="ARBA" id="ARBA00022519"/>
    </source>
</evidence>
<keyword evidence="14 15" id="KW-0472">Membrane</keyword>
<keyword evidence="6" id="KW-0597">Phosphoprotein</keyword>
<dbReference type="PRINTS" id="PR00344">
    <property type="entry name" value="BCTRLSENSOR"/>
</dbReference>
<evidence type="ECO:0000259" key="16">
    <source>
        <dbReference type="PROSITE" id="PS50109"/>
    </source>
</evidence>
<dbReference type="GO" id="GO:0005886">
    <property type="term" value="C:plasma membrane"/>
    <property type="evidence" value="ECO:0007669"/>
    <property type="project" value="UniProtKB-SubCell"/>
</dbReference>
<keyword evidence="11 18" id="KW-0067">ATP-binding</keyword>
<dbReference type="Pfam" id="PF00672">
    <property type="entry name" value="HAMP"/>
    <property type="match status" value="1"/>
</dbReference>
<dbReference type="SMART" id="SM00304">
    <property type="entry name" value="HAMP"/>
    <property type="match status" value="1"/>
</dbReference>
<dbReference type="GO" id="GO:0000155">
    <property type="term" value="F:phosphorelay sensor kinase activity"/>
    <property type="evidence" value="ECO:0007669"/>
    <property type="project" value="InterPro"/>
</dbReference>
<comment type="catalytic activity">
    <reaction evidence="1">
        <text>ATP + protein L-histidine = ADP + protein N-phospho-L-histidine.</text>
        <dbReference type="EC" id="2.7.13.3"/>
    </reaction>
</comment>
<dbReference type="PROSITE" id="PS50109">
    <property type="entry name" value="HIS_KIN"/>
    <property type="match status" value="1"/>
</dbReference>
<reference evidence="18" key="1">
    <citation type="journal article" date="2021" name="Polymers (Basel)">
        <title>Highly Stretchable Bacterial Cellulose Produced by Komagataeibacter hansenii SI1.</title>
        <authorList>
            <person name="Cielecka I."/>
            <person name="Ryngajllo M."/>
            <person name="Maniukiewicz W."/>
            <person name="Bielecki S."/>
        </authorList>
    </citation>
    <scope>NUCLEOTIDE SEQUENCE</scope>
    <source>
        <strain evidence="18">SI1</strain>
    </source>
</reference>
<proteinExistence type="predicted"/>
<dbReference type="CDD" id="cd06225">
    <property type="entry name" value="HAMP"/>
    <property type="match status" value="1"/>
</dbReference>
<name>A0AAW5EVV6_NOVHA</name>
<dbReference type="InterPro" id="IPR004358">
    <property type="entry name" value="Sig_transdc_His_kin-like_C"/>
</dbReference>
<dbReference type="Pfam" id="PF02518">
    <property type="entry name" value="HATPase_c"/>
    <property type="match status" value="1"/>
</dbReference>
<evidence type="ECO:0000256" key="11">
    <source>
        <dbReference type="ARBA" id="ARBA00022840"/>
    </source>
</evidence>
<dbReference type="InterPro" id="IPR036097">
    <property type="entry name" value="HisK_dim/P_sf"/>
</dbReference>
<evidence type="ECO:0000256" key="4">
    <source>
        <dbReference type="ARBA" id="ARBA00022475"/>
    </source>
</evidence>
<keyword evidence="13" id="KW-0902">Two-component regulatory system</keyword>
<keyword evidence="10" id="KW-0418">Kinase</keyword>
<evidence type="ECO:0000256" key="7">
    <source>
        <dbReference type="ARBA" id="ARBA00022679"/>
    </source>
</evidence>
<evidence type="ECO:0000256" key="12">
    <source>
        <dbReference type="ARBA" id="ARBA00022989"/>
    </source>
</evidence>
<dbReference type="SMART" id="SM00387">
    <property type="entry name" value="HATPase_c"/>
    <property type="match status" value="1"/>
</dbReference>
<feature type="transmembrane region" description="Helical" evidence="15">
    <location>
        <begin position="12"/>
        <end position="37"/>
    </location>
</feature>
<dbReference type="InterPro" id="IPR003594">
    <property type="entry name" value="HATPase_dom"/>
</dbReference>
<protein>
    <recommendedName>
        <fullName evidence="3">histidine kinase</fullName>
        <ecNumber evidence="3">2.7.13.3</ecNumber>
    </recommendedName>
</protein>
<dbReference type="RefSeq" id="WP_247067547.1">
    <property type="nucleotide sequence ID" value="NZ_CP094848.1"/>
</dbReference>
<dbReference type="GO" id="GO:0005524">
    <property type="term" value="F:ATP binding"/>
    <property type="evidence" value="ECO:0007669"/>
    <property type="project" value="UniProtKB-KW"/>
</dbReference>
<dbReference type="InterPro" id="IPR050980">
    <property type="entry name" value="2C_sensor_his_kinase"/>
</dbReference>
<dbReference type="CDD" id="cd00082">
    <property type="entry name" value="HisKA"/>
    <property type="match status" value="1"/>
</dbReference>
<dbReference type="Gene3D" id="1.10.287.130">
    <property type="match status" value="1"/>
</dbReference>
<dbReference type="PANTHER" id="PTHR44936">
    <property type="entry name" value="SENSOR PROTEIN CREC"/>
    <property type="match status" value="1"/>
</dbReference>
<evidence type="ECO:0000256" key="9">
    <source>
        <dbReference type="ARBA" id="ARBA00022741"/>
    </source>
</evidence>
<evidence type="ECO:0000256" key="10">
    <source>
        <dbReference type="ARBA" id="ARBA00022777"/>
    </source>
</evidence>
<keyword evidence="12 15" id="KW-1133">Transmembrane helix</keyword>
<dbReference type="SUPFAM" id="SSF47384">
    <property type="entry name" value="Homodimeric domain of signal transducing histidine kinase"/>
    <property type="match status" value="1"/>
</dbReference>
<dbReference type="InterPro" id="IPR036890">
    <property type="entry name" value="HATPase_C_sf"/>
</dbReference>
<feature type="domain" description="Histidine kinase" evidence="16">
    <location>
        <begin position="243"/>
        <end position="441"/>
    </location>
</feature>
<dbReference type="Proteomes" id="UP001202887">
    <property type="component" value="Unassembled WGS sequence"/>
</dbReference>
<dbReference type="PANTHER" id="PTHR44936:SF5">
    <property type="entry name" value="SENSOR HISTIDINE KINASE ENVZ"/>
    <property type="match status" value="1"/>
</dbReference>
<feature type="transmembrane region" description="Helical" evidence="15">
    <location>
        <begin position="159"/>
        <end position="182"/>
    </location>
</feature>
<sequence>MSKTILWPRSISTQMVTIVILCMATTISVIMFLLVAFRPYIPPLPDGPWPNSLAIETGLTALQHVPEPERKKLAQMISTPDLRFVVGERASCKTIPTRMPTEDLRRILQDKHPEFIVEAYSCAADSSGMTTSTLVINNGYYAVQAHDGVNFHWPQIMRLTMPLIVAFASVFLMVVALSVWSVRRINRPLSFLAEHVEAFGQDITPMPLEDTGPLEIQRLARAYNRMQARIVRYVEERTRMLMSIGHDLRTPLTRLAMRVELGAEMLSPDTVRREVILMTRMLNGTLSYLQDQNDLEPEETTDLDSLIESLCSGFSDMGKPVSYTPVGQMVCQCQPIALSRAINNLIENGLKYGGSVSVILQNNSEKAFILVKDNGPGIPKQERDNMLLPFTRLDRARTSHGGLGLGLSIVQQVVERHHGLLELMDNKPSGLVVRITLPIGKNYSLFKKK</sequence>
<dbReference type="SUPFAM" id="SSF55874">
    <property type="entry name" value="ATPase domain of HSP90 chaperone/DNA topoisomerase II/histidine kinase"/>
    <property type="match status" value="1"/>
</dbReference>
<keyword evidence="5" id="KW-0997">Cell inner membrane</keyword>